<dbReference type="Proteomes" id="UP001152533">
    <property type="component" value="Unassembled WGS sequence"/>
</dbReference>
<keyword evidence="3" id="KW-1185">Reference proteome</keyword>
<feature type="region of interest" description="Disordered" evidence="1">
    <location>
        <begin position="44"/>
        <end position="63"/>
    </location>
</feature>
<gene>
    <name evidence="2" type="ORF">CGXH109_LOCUS93333</name>
</gene>
<feature type="compositionally biased region" description="Basic and acidic residues" evidence="1">
    <location>
        <begin position="53"/>
        <end position="63"/>
    </location>
</feature>
<dbReference type="EMBL" id="CAMGZC010000818">
    <property type="protein sequence ID" value="CAI0650180.1"/>
    <property type="molecule type" value="Genomic_DNA"/>
</dbReference>
<reference evidence="2" key="1">
    <citation type="submission" date="2022-08" db="EMBL/GenBank/DDBJ databases">
        <authorList>
            <person name="Giroux E."/>
            <person name="Giroux E."/>
        </authorList>
    </citation>
    <scope>NUCLEOTIDE SEQUENCE</scope>
    <source>
        <strain evidence="2">H1091258</strain>
    </source>
</reference>
<proteinExistence type="predicted"/>
<evidence type="ECO:0000313" key="2">
    <source>
        <dbReference type="EMBL" id="CAI0650180.1"/>
    </source>
</evidence>
<protein>
    <submittedName>
        <fullName evidence="2">Uncharacterized protein</fullName>
    </submittedName>
</protein>
<accession>A0A9W4RZD4</accession>
<sequence length="63" mass="7279">MDIVMQLFQKQSATWKRIVEIHNEKVMDAVKAFVDEALEEIVGSHSSSSTTNKLEELLRPYKE</sequence>
<evidence type="ECO:0000313" key="3">
    <source>
        <dbReference type="Proteomes" id="UP001152533"/>
    </source>
</evidence>
<organism evidence="2 3">
    <name type="scientific">Colletotrichum noveboracense</name>
    <dbReference type="NCBI Taxonomy" id="2664923"/>
    <lineage>
        <taxon>Eukaryota</taxon>
        <taxon>Fungi</taxon>
        <taxon>Dikarya</taxon>
        <taxon>Ascomycota</taxon>
        <taxon>Pezizomycotina</taxon>
        <taxon>Sordariomycetes</taxon>
        <taxon>Hypocreomycetidae</taxon>
        <taxon>Glomerellales</taxon>
        <taxon>Glomerellaceae</taxon>
        <taxon>Colletotrichum</taxon>
        <taxon>Colletotrichum gloeosporioides species complex</taxon>
    </lineage>
</organism>
<comment type="caution">
    <text evidence="2">The sequence shown here is derived from an EMBL/GenBank/DDBJ whole genome shotgun (WGS) entry which is preliminary data.</text>
</comment>
<dbReference type="AlphaFoldDB" id="A0A9W4RZD4"/>
<name>A0A9W4RZD4_9PEZI</name>
<evidence type="ECO:0000256" key="1">
    <source>
        <dbReference type="SAM" id="MobiDB-lite"/>
    </source>
</evidence>